<evidence type="ECO:0000256" key="2">
    <source>
        <dbReference type="ARBA" id="ARBA00012438"/>
    </source>
</evidence>
<dbReference type="SMART" id="SM00387">
    <property type="entry name" value="HATPase_c"/>
    <property type="match status" value="1"/>
</dbReference>
<dbReference type="Proteomes" id="UP001596292">
    <property type="component" value="Unassembled WGS sequence"/>
</dbReference>
<accession>A0ABW2BPU4</accession>
<dbReference type="PRINTS" id="PR00344">
    <property type="entry name" value="BCTRLSENSOR"/>
</dbReference>
<dbReference type="Gene3D" id="3.30.565.10">
    <property type="entry name" value="Histidine kinase-like ATPase, C-terminal domain"/>
    <property type="match status" value="1"/>
</dbReference>
<dbReference type="InterPro" id="IPR004358">
    <property type="entry name" value="Sig_transdc_His_kin-like_C"/>
</dbReference>
<feature type="compositionally biased region" description="Basic and acidic residues" evidence="3">
    <location>
        <begin position="59"/>
        <end position="68"/>
    </location>
</feature>
<gene>
    <name evidence="6" type="ORF">ACFQE0_21070</name>
</gene>
<keyword evidence="6" id="KW-0808">Transferase</keyword>
<keyword evidence="7" id="KW-1185">Reference proteome</keyword>
<dbReference type="InterPro" id="IPR003594">
    <property type="entry name" value="HATPase_dom"/>
</dbReference>
<dbReference type="PROSITE" id="PS50109">
    <property type="entry name" value="HIS_KIN"/>
    <property type="match status" value="1"/>
</dbReference>
<evidence type="ECO:0000259" key="5">
    <source>
        <dbReference type="PROSITE" id="PS50851"/>
    </source>
</evidence>
<dbReference type="InterPro" id="IPR005467">
    <property type="entry name" value="His_kinase_dom"/>
</dbReference>
<dbReference type="PROSITE" id="PS50851">
    <property type="entry name" value="CHEW"/>
    <property type="match status" value="1"/>
</dbReference>
<feature type="domain" description="Histidine kinase" evidence="4">
    <location>
        <begin position="1"/>
        <end position="187"/>
    </location>
</feature>
<dbReference type="InterPro" id="IPR051315">
    <property type="entry name" value="Bact_Chemotaxis_CheA"/>
</dbReference>
<protein>
    <recommendedName>
        <fullName evidence="2">histidine kinase</fullName>
        <ecNumber evidence="2">2.7.13.3</ecNumber>
    </recommendedName>
</protein>
<dbReference type="GO" id="GO:0004673">
    <property type="term" value="F:protein histidine kinase activity"/>
    <property type="evidence" value="ECO:0007669"/>
    <property type="project" value="UniProtKB-EC"/>
</dbReference>
<dbReference type="PANTHER" id="PTHR43395:SF1">
    <property type="entry name" value="CHEMOTAXIS PROTEIN CHEA"/>
    <property type="match status" value="1"/>
</dbReference>
<sequence length="319" mass="34541">MMPVSQVFQRFPRLVRDISRKLGKEVELVVQGEDTEADKNVLESLADPLIHMVRNSLDHGIETPEQRRRAGKPPQGTLRLSARQENDNVIIEVADDGGGIDPAAVRDKALRVGLITPDQAAQMSPEEVVNLVFAAGFSTKEQVSDLSGRGVGMDVVRSAVRKAGGDVWLASRLGDGTCVTVQLPLTMAVTRIVTVEVRGQQYGVAMEAVAETVKVPRSQLHRIKQRETFVLRDAVIPLVRLSDSLGLAPSAAEPPEEEAVMVVRIGRERVGIVVDGFRERMEVIVRPLDGLLSGLSGFSGTALLGDGRVLLVLNLPDLV</sequence>
<dbReference type="InterPro" id="IPR002545">
    <property type="entry name" value="CheW-lke_dom"/>
</dbReference>
<dbReference type="EMBL" id="JBHSWN010000001">
    <property type="protein sequence ID" value="MFC6791869.1"/>
    <property type="molecule type" value="Genomic_DNA"/>
</dbReference>
<evidence type="ECO:0000313" key="6">
    <source>
        <dbReference type="EMBL" id="MFC6791869.1"/>
    </source>
</evidence>
<comment type="caution">
    <text evidence="6">The sequence shown here is derived from an EMBL/GenBank/DDBJ whole genome shotgun (WGS) entry which is preliminary data.</text>
</comment>
<evidence type="ECO:0000313" key="7">
    <source>
        <dbReference type="Proteomes" id="UP001596292"/>
    </source>
</evidence>
<feature type="domain" description="CheW-like" evidence="5">
    <location>
        <begin position="189"/>
        <end position="319"/>
    </location>
</feature>
<dbReference type="SMART" id="SM00260">
    <property type="entry name" value="CheW"/>
    <property type="match status" value="1"/>
</dbReference>
<evidence type="ECO:0000256" key="3">
    <source>
        <dbReference type="SAM" id="MobiDB-lite"/>
    </source>
</evidence>
<reference evidence="7" key="1">
    <citation type="journal article" date="2019" name="Int. J. Syst. Evol. Microbiol.">
        <title>The Global Catalogue of Microorganisms (GCM) 10K type strain sequencing project: providing services to taxonomists for standard genome sequencing and annotation.</title>
        <authorList>
            <consortium name="The Broad Institute Genomics Platform"/>
            <consortium name="The Broad Institute Genome Sequencing Center for Infectious Disease"/>
            <person name="Wu L."/>
            <person name="Ma J."/>
        </authorList>
    </citation>
    <scope>NUCLEOTIDE SEQUENCE [LARGE SCALE GENOMIC DNA]</scope>
    <source>
        <strain evidence="7">CCUG 48316</strain>
    </source>
</reference>
<evidence type="ECO:0000259" key="4">
    <source>
        <dbReference type="PROSITE" id="PS50109"/>
    </source>
</evidence>
<comment type="catalytic activity">
    <reaction evidence="1">
        <text>ATP + protein L-histidine = ADP + protein N-phospho-L-histidine.</text>
        <dbReference type="EC" id="2.7.13.3"/>
    </reaction>
</comment>
<dbReference type="SUPFAM" id="SSF50341">
    <property type="entry name" value="CheW-like"/>
    <property type="match status" value="1"/>
</dbReference>
<dbReference type="InterPro" id="IPR036890">
    <property type="entry name" value="HATPase_C_sf"/>
</dbReference>
<name>A0ABW2BPU4_9HYPH</name>
<dbReference type="Pfam" id="PF02518">
    <property type="entry name" value="HATPase_c"/>
    <property type="match status" value="1"/>
</dbReference>
<dbReference type="SUPFAM" id="SSF55874">
    <property type="entry name" value="ATPase domain of HSP90 chaperone/DNA topoisomerase II/histidine kinase"/>
    <property type="match status" value="1"/>
</dbReference>
<evidence type="ECO:0000256" key="1">
    <source>
        <dbReference type="ARBA" id="ARBA00000085"/>
    </source>
</evidence>
<proteinExistence type="predicted"/>
<feature type="region of interest" description="Disordered" evidence="3">
    <location>
        <begin position="59"/>
        <end position="78"/>
    </location>
</feature>
<dbReference type="CDD" id="cd16916">
    <property type="entry name" value="HATPase_CheA-like"/>
    <property type="match status" value="1"/>
</dbReference>
<dbReference type="Gene3D" id="2.30.30.40">
    <property type="entry name" value="SH3 Domains"/>
    <property type="match status" value="1"/>
</dbReference>
<organism evidence="6 7">
    <name type="scientific">Methylobacterium komagatae</name>
    <dbReference type="NCBI Taxonomy" id="374425"/>
    <lineage>
        <taxon>Bacteria</taxon>
        <taxon>Pseudomonadati</taxon>
        <taxon>Pseudomonadota</taxon>
        <taxon>Alphaproteobacteria</taxon>
        <taxon>Hyphomicrobiales</taxon>
        <taxon>Methylobacteriaceae</taxon>
        <taxon>Methylobacterium</taxon>
    </lineage>
</organism>
<dbReference type="Pfam" id="PF01584">
    <property type="entry name" value="CheW"/>
    <property type="match status" value="1"/>
</dbReference>
<dbReference type="PANTHER" id="PTHR43395">
    <property type="entry name" value="SENSOR HISTIDINE KINASE CHEA"/>
    <property type="match status" value="1"/>
</dbReference>
<dbReference type="InterPro" id="IPR036061">
    <property type="entry name" value="CheW-like_dom_sf"/>
</dbReference>
<dbReference type="EC" id="2.7.13.3" evidence="2"/>